<feature type="non-terminal residue" evidence="1">
    <location>
        <position position="1"/>
    </location>
</feature>
<proteinExistence type="predicted"/>
<dbReference type="EMBL" id="LXQA010683546">
    <property type="protein sequence ID" value="MCI65833.1"/>
    <property type="molecule type" value="Genomic_DNA"/>
</dbReference>
<keyword evidence="2" id="KW-1185">Reference proteome</keyword>
<protein>
    <submittedName>
        <fullName evidence="1">Uncharacterized protein</fullName>
    </submittedName>
</protein>
<dbReference type="Proteomes" id="UP000265520">
    <property type="component" value="Unassembled WGS sequence"/>
</dbReference>
<evidence type="ECO:0000313" key="1">
    <source>
        <dbReference type="EMBL" id="MCI65833.1"/>
    </source>
</evidence>
<dbReference type="AlphaFoldDB" id="A0A392TXF9"/>
<reference evidence="1 2" key="1">
    <citation type="journal article" date="2018" name="Front. Plant Sci.">
        <title>Red Clover (Trifolium pratense) and Zigzag Clover (T. medium) - A Picture of Genomic Similarities and Differences.</title>
        <authorList>
            <person name="Dluhosova J."/>
            <person name="Istvanek J."/>
            <person name="Nedelnik J."/>
            <person name="Repkova J."/>
        </authorList>
    </citation>
    <scope>NUCLEOTIDE SEQUENCE [LARGE SCALE GENOMIC DNA]</scope>
    <source>
        <strain evidence="2">cv. 10/8</strain>
        <tissue evidence="1">Leaf</tissue>
    </source>
</reference>
<comment type="caution">
    <text evidence="1">The sequence shown here is derived from an EMBL/GenBank/DDBJ whole genome shotgun (WGS) entry which is preliminary data.</text>
</comment>
<accession>A0A392TXF9</accession>
<sequence>NAVGTEGNANIGQGIGTQAEAVLGTEAEGIALELQAMQTLELMQVSHFLMDKKLLHKLEL</sequence>
<evidence type="ECO:0000313" key="2">
    <source>
        <dbReference type="Proteomes" id="UP000265520"/>
    </source>
</evidence>
<organism evidence="1 2">
    <name type="scientific">Trifolium medium</name>
    <dbReference type="NCBI Taxonomy" id="97028"/>
    <lineage>
        <taxon>Eukaryota</taxon>
        <taxon>Viridiplantae</taxon>
        <taxon>Streptophyta</taxon>
        <taxon>Embryophyta</taxon>
        <taxon>Tracheophyta</taxon>
        <taxon>Spermatophyta</taxon>
        <taxon>Magnoliopsida</taxon>
        <taxon>eudicotyledons</taxon>
        <taxon>Gunneridae</taxon>
        <taxon>Pentapetalae</taxon>
        <taxon>rosids</taxon>
        <taxon>fabids</taxon>
        <taxon>Fabales</taxon>
        <taxon>Fabaceae</taxon>
        <taxon>Papilionoideae</taxon>
        <taxon>50 kb inversion clade</taxon>
        <taxon>NPAAA clade</taxon>
        <taxon>Hologalegina</taxon>
        <taxon>IRL clade</taxon>
        <taxon>Trifolieae</taxon>
        <taxon>Trifolium</taxon>
    </lineage>
</organism>
<name>A0A392TXF9_9FABA</name>